<evidence type="ECO:0000313" key="1">
    <source>
        <dbReference type="EMBL" id="PUZ60693.1"/>
    </source>
</evidence>
<proteinExistence type="predicted"/>
<organism evidence="1 2">
    <name type="scientific">Panicum hallii var. hallii</name>
    <dbReference type="NCBI Taxonomy" id="1504633"/>
    <lineage>
        <taxon>Eukaryota</taxon>
        <taxon>Viridiplantae</taxon>
        <taxon>Streptophyta</taxon>
        <taxon>Embryophyta</taxon>
        <taxon>Tracheophyta</taxon>
        <taxon>Spermatophyta</taxon>
        <taxon>Magnoliopsida</taxon>
        <taxon>Liliopsida</taxon>
        <taxon>Poales</taxon>
        <taxon>Poaceae</taxon>
        <taxon>PACMAD clade</taxon>
        <taxon>Panicoideae</taxon>
        <taxon>Panicodae</taxon>
        <taxon>Paniceae</taxon>
        <taxon>Panicinae</taxon>
        <taxon>Panicum</taxon>
        <taxon>Panicum sect. Panicum</taxon>
    </lineage>
</organism>
<dbReference type="EMBL" id="CM009752">
    <property type="protein sequence ID" value="PUZ60693.1"/>
    <property type="molecule type" value="Genomic_DNA"/>
</dbReference>
<accession>A0A2T7DYP0</accession>
<keyword evidence="2" id="KW-1185">Reference proteome</keyword>
<gene>
    <name evidence="1" type="ORF">GQ55_4G167400</name>
</gene>
<dbReference type="Proteomes" id="UP000244336">
    <property type="component" value="Chromosome 4"/>
</dbReference>
<protein>
    <submittedName>
        <fullName evidence="1">Uncharacterized protein</fullName>
    </submittedName>
</protein>
<reference evidence="1 2" key="1">
    <citation type="submission" date="2018-04" db="EMBL/GenBank/DDBJ databases">
        <title>WGS assembly of Panicum hallii var. hallii HAL2.</title>
        <authorList>
            <person name="Lovell J."/>
            <person name="Jenkins J."/>
            <person name="Lowry D."/>
            <person name="Mamidi S."/>
            <person name="Sreedasyam A."/>
            <person name="Weng X."/>
            <person name="Barry K."/>
            <person name="Bonette J."/>
            <person name="Campitelli B."/>
            <person name="Daum C."/>
            <person name="Gordon S."/>
            <person name="Gould B."/>
            <person name="Lipzen A."/>
            <person name="MacQueen A."/>
            <person name="Palacio-Mejia J."/>
            <person name="Plott C."/>
            <person name="Shakirov E."/>
            <person name="Shu S."/>
            <person name="Yoshinaga Y."/>
            <person name="Zane M."/>
            <person name="Rokhsar D."/>
            <person name="Grimwood J."/>
            <person name="Schmutz J."/>
            <person name="Juenger T."/>
        </authorList>
    </citation>
    <scope>NUCLEOTIDE SEQUENCE [LARGE SCALE GENOMIC DNA]</scope>
    <source>
        <strain evidence="2">cv. HAL2</strain>
    </source>
</reference>
<sequence length="74" mass="8851">MDFEAFIFFLRKKNQVSSPVKFNIFIFIINEVKHCIENETYPFMIEIYFCFVVLLVKKKGPSLVKQKRSRSVIL</sequence>
<dbReference type="Gramene" id="PUZ60693">
    <property type="protein sequence ID" value="PUZ60693"/>
    <property type="gene ID" value="GQ55_4G167400"/>
</dbReference>
<evidence type="ECO:0000313" key="2">
    <source>
        <dbReference type="Proteomes" id="UP000244336"/>
    </source>
</evidence>
<name>A0A2T7DYP0_9POAL</name>
<dbReference type="AlphaFoldDB" id="A0A2T7DYP0"/>